<dbReference type="Gene3D" id="3.30.590.10">
    <property type="entry name" value="Glutamine synthetase/guanido kinase, catalytic domain"/>
    <property type="match status" value="1"/>
</dbReference>
<dbReference type="GO" id="GO:0005524">
    <property type="term" value="F:ATP binding"/>
    <property type="evidence" value="ECO:0007669"/>
    <property type="project" value="UniProtKB-KW"/>
</dbReference>
<dbReference type="SMART" id="SM01230">
    <property type="entry name" value="Gln-synt_C"/>
    <property type="match status" value="1"/>
</dbReference>
<dbReference type="PANTHER" id="PTHR43785">
    <property type="entry name" value="GAMMA-GLUTAMYLPUTRESCINE SYNTHETASE"/>
    <property type="match status" value="1"/>
</dbReference>
<evidence type="ECO:0000313" key="10">
    <source>
        <dbReference type="Proteomes" id="UP000772566"/>
    </source>
</evidence>
<dbReference type="InterPro" id="IPR036651">
    <property type="entry name" value="Gln_synt_N_sf"/>
</dbReference>
<evidence type="ECO:0000259" key="7">
    <source>
        <dbReference type="PROSITE" id="PS51986"/>
    </source>
</evidence>
<evidence type="ECO:0000256" key="5">
    <source>
        <dbReference type="PROSITE-ProRule" id="PRU01330"/>
    </source>
</evidence>
<evidence type="ECO:0000256" key="4">
    <source>
        <dbReference type="ARBA" id="ARBA00022840"/>
    </source>
</evidence>
<evidence type="ECO:0000313" key="9">
    <source>
        <dbReference type="EMBL" id="MBF4809758.1"/>
    </source>
</evidence>
<dbReference type="PANTHER" id="PTHR43785:SF12">
    <property type="entry name" value="TYPE-1 GLUTAMINE SYNTHETASE 2"/>
    <property type="match status" value="1"/>
</dbReference>
<dbReference type="EMBL" id="JABZGT010000433">
    <property type="protein sequence ID" value="MBF4809758.1"/>
    <property type="molecule type" value="Genomic_DNA"/>
</dbReference>
<feature type="domain" description="GS catalytic" evidence="8">
    <location>
        <begin position="109"/>
        <end position="222"/>
    </location>
</feature>
<dbReference type="Proteomes" id="UP000772566">
    <property type="component" value="Unassembled WGS sequence"/>
</dbReference>
<proteinExistence type="inferred from homology"/>
<feature type="non-terminal residue" evidence="9">
    <location>
        <position position="222"/>
    </location>
</feature>
<dbReference type="GO" id="GO:0006542">
    <property type="term" value="P:glutamine biosynthetic process"/>
    <property type="evidence" value="ECO:0007669"/>
    <property type="project" value="InterPro"/>
</dbReference>
<keyword evidence="2" id="KW-0436">Ligase</keyword>
<dbReference type="SUPFAM" id="SSF54368">
    <property type="entry name" value="Glutamine synthetase, N-terminal domain"/>
    <property type="match status" value="1"/>
</dbReference>
<evidence type="ECO:0000256" key="2">
    <source>
        <dbReference type="ARBA" id="ARBA00022598"/>
    </source>
</evidence>
<evidence type="ECO:0000256" key="6">
    <source>
        <dbReference type="RuleBase" id="RU000384"/>
    </source>
</evidence>
<dbReference type="PROSITE" id="PS51987">
    <property type="entry name" value="GS_CATALYTIC"/>
    <property type="match status" value="1"/>
</dbReference>
<evidence type="ECO:0000256" key="3">
    <source>
        <dbReference type="ARBA" id="ARBA00022741"/>
    </source>
</evidence>
<evidence type="ECO:0000259" key="8">
    <source>
        <dbReference type="PROSITE" id="PS51987"/>
    </source>
</evidence>
<dbReference type="SUPFAM" id="SSF55931">
    <property type="entry name" value="Glutamine synthetase/guanido kinase"/>
    <property type="match status" value="1"/>
</dbReference>
<dbReference type="PROSITE" id="PS51986">
    <property type="entry name" value="GS_BETA_GRASP"/>
    <property type="match status" value="1"/>
</dbReference>
<dbReference type="InterPro" id="IPR008146">
    <property type="entry name" value="Gln_synth_cat_dom"/>
</dbReference>
<dbReference type="GO" id="GO:0004356">
    <property type="term" value="F:glutamine synthetase activity"/>
    <property type="evidence" value="ECO:0007669"/>
    <property type="project" value="InterPro"/>
</dbReference>
<organism evidence="9 10">
    <name type="scientific">Lancefieldella parvula</name>
    <dbReference type="NCBI Taxonomy" id="1382"/>
    <lineage>
        <taxon>Bacteria</taxon>
        <taxon>Bacillati</taxon>
        <taxon>Actinomycetota</taxon>
        <taxon>Coriobacteriia</taxon>
        <taxon>Coriobacteriales</taxon>
        <taxon>Atopobiaceae</taxon>
        <taxon>Lancefieldella</taxon>
    </lineage>
</organism>
<keyword evidence="3" id="KW-0547">Nucleotide-binding</keyword>
<reference evidence="9" key="1">
    <citation type="submission" date="2020-04" db="EMBL/GenBank/DDBJ databases">
        <title>Deep metagenomics examines the oral microbiome during advanced dental caries in children, revealing novel taxa and co-occurrences with host molecules.</title>
        <authorList>
            <person name="Baker J.L."/>
            <person name="Morton J.T."/>
            <person name="Dinis M."/>
            <person name="Alvarez R."/>
            <person name="Tran N.C."/>
            <person name="Knight R."/>
            <person name="Edlund A."/>
        </authorList>
    </citation>
    <scope>NUCLEOTIDE SEQUENCE</scope>
    <source>
        <strain evidence="9">JCVI_22A_bin.2</strain>
    </source>
</reference>
<name>A0A931E3Z4_9ACTN</name>
<protein>
    <submittedName>
        <fullName evidence="9">Glutamine synthetase beta-grasp domain-containing protein</fullName>
    </submittedName>
</protein>
<comment type="similarity">
    <text evidence="1 5 6">Belongs to the glutamine synthetase family.</text>
</comment>
<evidence type="ECO:0000256" key="1">
    <source>
        <dbReference type="ARBA" id="ARBA00009897"/>
    </source>
</evidence>
<keyword evidence="4" id="KW-0067">ATP-binding</keyword>
<dbReference type="Pfam" id="PF00120">
    <property type="entry name" value="Gln-synt_C"/>
    <property type="match status" value="1"/>
</dbReference>
<dbReference type="InterPro" id="IPR014746">
    <property type="entry name" value="Gln_synth/guanido_kin_cat_dom"/>
</dbReference>
<dbReference type="AlphaFoldDB" id="A0A931E3Z4"/>
<sequence>MSTDKKIDYILRTVEERDVRYLRLCFTDVLGGLKALSISPEELEEAFVEGIGFDGSNVDGFASQEQSDLLAFPDADTFQILPWKTDDGVVANVFCDIQTPRREAFTGDPRLVLRNAFIKAEDLGYVANVGPKLEYFYFVSGTEPKPIDQAGYLDLNSADLSHSLRYSTSRALENLSIPVQYSFHAAGPAQNGVELRYAEALTCADNIVTARLVIRHIATLHG</sequence>
<accession>A0A931E3Z4</accession>
<gene>
    <name evidence="9" type="ORF">HXK23_06025</name>
</gene>
<feature type="domain" description="GS beta-grasp" evidence="7">
    <location>
        <begin position="17"/>
        <end position="102"/>
    </location>
</feature>
<dbReference type="Pfam" id="PF03951">
    <property type="entry name" value="Gln-synt_N"/>
    <property type="match status" value="1"/>
</dbReference>
<dbReference type="InterPro" id="IPR008147">
    <property type="entry name" value="Gln_synt_N"/>
</dbReference>
<comment type="caution">
    <text evidence="9">The sequence shown here is derived from an EMBL/GenBank/DDBJ whole genome shotgun (WGS) entry which is preliminary data.</text>
</comment>
<dbReference type="Gene3D" id="3.10.20.70">
    <property type="entry name" value="Glutamine synthetase, N-terminal domain"/>
    <property type="match status" value="1"/>
</dbReference>